<feature type="domain" description="HTH tetR-type" evidence="3">
    <location>
        <begin position="9"/>
        <end position="68"/>
    </location>
</feature>
<dbReference type="PRINTS" id="PR00455">
    <property type="entry name" value="HTHTETR"/>
</dbReference>
<keyword evidence="5" id="KW-1185">Reference proteome</keyword>
<proteinExistence type="predicted"/>
<dbReference type="Pfam" id="PF00440">
    <property type="entry name" value="TetR_N"/>
    <property type="match status" value="1"/>
</dbReference>
<evidence type="ECO:0000313" key="4">
    <source>
        <dbReference type="EMBL" id="NKZ08875.1"/>
    </source>
</evidence>
<protein>
    <submittedName>
        <fullName evidence="4">Helix-turn-helix transcriptional regulator</fullName>
    </submittedName>
</protein>
<dbReference type="EMBL" id="JAAXPI010000104">
    <property type="protein sequence ID" value="NKZ08875.1"/>
    <property type="molecule type" value="Genomic_DNA"/>
</dbReference>
<evidence type="ECO:0000256" key="1">
    <source>
        <dbReference type="ARBA" id="ARBA00023125"/>
    </source>
</evidence>
<feature type="DNA-binding region" description="H-T-H motif" evidence="2">
    <location>
        <begin position="31"/>
        <end position="50"/>
    </location>
</feature>
<dbReference type="GO" id="GO:0003677">
    <property type="term" value="F:DNA binding"/>
    <property type="evidence" value="ECO:0007669"/>
    <property type="project" value="UniProtKB-UniRule"/>
</dbReference>
<name>A0A846ZE74_9ACTN</name>
<evidence type="ECO:0000313" key="5">
    <source>
        <dbReference type="Proteomes" id="UP000579250"/>
    </source>
</evidence>
<sequence>MSRGTVAGDEVRAGILRAAAAVLAERGESASMSDIAAAAGVGRDALDSRFPTRDALLHALYEAAVADLTASLDGARLDGVPIEEAGDAVTTVFLSGALRQPPGR</sequence>
<accession>A0A846ZE74</accession>
<evidence type="ECO:0000256" key="2">
    <source>
        <dbReference type="PROSITE-ProRule" id="PRU00335"/>
    </source>
</evidence>
<keyword evidence="1 2" id="KW-0238">DNA-binding</keyword>
<dbReference type="InterPro" id="IPR001647">
    <property type="entry name" value="HTH_TetR"/>
</dbReference>
<dbReference type="PROSITE" id="PS50977">
    <property type="entry name" value="HTH_TETR_2"/>
    <property type="match status" value="1"/>
</dbReference>
<dbReference type="Proteomes" id="UP000579250">
    <property type="component" value="Unassembled WGS sequence"/>
</dbReference>
<gene>
    <name evidence="4" type="ORF">HGB48_34805</name>
</gene>
<organism evidence="4 5">
    <name type="scientific">Actinomadura latina</name>
    <dbReference type="NCBI Taxonomy" id="163603"/>
    <lineage>
        <taxon>Bacteria</taxon>
        <taxon>Bacillati</taxon>
        <taxon>Actinomycetota</taxon>
        <taxon>Actinomycetes</taxon>
        <taxon>Streptosporangiales</taxon>
        <taxon>Thermomonosporaceae</taxon>
        <taxon>Actinomadura</taxon>
    </lineage>
</organism>
<dbReference type="RefSeq" id="WP_067638254.1">
    <property type="nucleotide sequence ID" value="NZ_JAAXPI010000104.1"/>
</dbReference>
<reference evidence="4 5" key="1">
    <citation type="submission" date="2020-04" db="EMBL/GenBank/DDBJ databases">
        <title>MicrobeNet Type strains.</title>
        <authorList>
            <person name="Nicholson A.C."/>
        </authorList>
    </citation>
    <scope>NUCLEOTIDE SEQUENCE [LARGE SCALE GENOMIC DNA]</scope>
    <source>
        <strain evidence="4 5">ATCC BAA-277</strain>
    </source>
</reference>
<dbReference type="AlphaFoldDB" id="A0A846ZE74"/>
<evidence type="ECO:0000259" key="3">
    <source>
        <dbReference type="PROSITE" id="PS50977"/>
    </source>
</evidence>
<dbReference type="Gene3D" id="1.10.357.10">
    <property type="entry name" value="Tetracycline Repressor, domain 2"/>
    <property type="match status" value="1"/>
</dbReference>
<dbReference type="SUPFAM" id="SSF46689">
    <property type="entry name" value="Homeodomain-like"/>
    <property type="match status" value="1"/>
</dbReference>
<dbReference type="InterPro" id="IPR009057">
    <property type="entry name" value="Homeodomain-like_sf"/>
</dbReference>
<comment type="caution">
    <text evidence="4">The sequence shown here is derived from an EMBL/GenBank/DDBJ whole genome shotgun (WGS) entry which is preliminary data.</text>
</comment>